<dbReference type="CDD" id="cd07380">
    <property type="entry name" value="MPP_CWF19_N"/>
    <property type="match status" value="1"/>
</dbReference>
<evidence type="ECO:0000313" key="5">
    <source>
        <dbReference type="Proteomes" id="UP000756132"/>
    </source>
</evidence>
<feature type="domain" description="Cwf19-like protein C-terminal" evidence="2">
    <location>
        <begin position="464"/>
        <end position="538"/>
    </location>
</feature>
<dbReference type="InterPro" id="IPR040194">
    <property type="entry name" value="Cwf19-like"/>
</dbReference>
<dbReference type="GO" id="GO:0061632">
    <property type="term" value="F:RNA lariat debranching enzyme activator activity"/>
    <property type="evidence" value="ECO:0007669"/>
    <property type="project" value="TreeGrafter"/>
</dbReference>
<dbReference type="GO" id="GO:0000398">
    <property type="term" value="P:mRNA splicing, via spliceosome"/>
    <property type="evidence" value="ECO:0007669"/>
    <property type="project" value="TreeGrafter"/>
</dbReference>
<dbReference type="OrthoDB" id="444325at2759"/>
<dbReference type="EMBL" id="CP090171">
    <property type="protein sequence ID" value="UJO21601.1"/>
    <property type="molecule type" value="Genomic_DNA"/>
</dbReference>
<evidence type="ECO:0000313" key="4">
    <source>
        <dbReference type="EMBL" id="UJO21601.1"/>
    </source>
</evidence>
<dbReference type="Proteomes" id="UP000756132">
    <property type="component" value="Chromosome 9"/>
</dbReference>
<dbReference type="AlphaFoldDB" id="A0A9Q8PFQ9"/>
<dbReference type="InterPro" id="IPR006767">
    <property type="entry name" value="Cwf19-like_C_dom-2"/>
</dbReference>
<dbReference type="Pfam" id="PF04677">
    <property type="entry name" value="CwfJ_C_1"/>
    <property type="match status" value="1"/>
</dbReference>
<dbReference type="Pfam" id="PF04676">
    <property type="entry name" value="CwfJ_C_2"/>
    <property type="match status" value="1"/>
</dbReference>
<dbReference type="GeneID" id="71989225"/>
<feature type="region of interest" description="Disordered" evidence="1">
    <location>
        <begin position="264"/>
        <end position="298"/>
    </location>
</feature>
<accession>A0A9Q8PFQ9</accession>
<evidence type="ECO:0000259" key="2">
    <source>
        <dbReference type="Pfam" id="PF04676"/>
    </source>
</evidence>
<dbReference type="RefSeq" id="XP_047765967.1">
    <property type="nucleotide sequence ID" value="XM_047908495.1"/>
</dbReference>
<dbReference type="KEGG" id="ffu:CLAFUR5_09347"/>
<evidence type="ECO:0000259" key="3">
    <source>
        <dbReference type="Pfam" id="PF04677"/>
    </source>
</evidence>
<reference evidence="4" key="2">
    <citation type="journal article" date="2022" name="Microb. Genom.">
        <title>A chromosome-scale genome assembly of the tomato pathogen Cladosporium fulvum reveals a compartmentalized genome architecture and the presence of a dispensable chromosome.</title>
        <authorList>
            <person name="Zaccaron A.Z."/>
            <person name="Chen L.H."/>
            <person name="Samaras A."/>
            <person name="Stergiopoulos I."/>
        </authorList>
    </citation>
    <scope>NUCLEOTIDE SEQUENCE</scope>
    <source>
        <strain evidence="4">Race5_Kim</strain>
    </source>
</reference>
<protein>
    <submittedName>
        <fullName evidence="4">Uncharacterized protein</fullName>
    </submittedName>
</protein>
<keyword evidence="5" id="KW-1185">Reference proteome</keyword>
<reference evidence="4" key="1">
    <citation type="submission" date="2021-12" db="EMBL/GenBank/DDBJ databases">
        <authorList>
            <person name="Zaccaron A."/>
            <person name="Stergiopoulos I."/>
        </authorList>
    </citation>
    <scope>NUCLEOTIDE SEQUENCE</scope>
    <source>
        <strain evidence="4">Race5_Kim</strain>
    </source>
</reference>
<evidence type="ECO:0000256" key="1">
    <source>
        <dbReference type="SAM" id="MobiDB-lite"/>
    </source>
</evidence>
<dbReference type="OMA" id="IVPITHY"/>
<dbReference type="PANTHER" id="PTHR12072:SF4">
    <property type="entry name" value="CWF19-LIKE PROTEIN 1"/>
    <property type="match status" value="1"/>
</dbReference>
<proteinExistence type="predicted"/>
<gene>
    <name evidence="4" type="ORF">CLAFUR5_09347</name>
</gene>
<name>A0A9Q8PFQ9_PASFU</name>
<dbReference type="GO" id="GO:0071014">
    <property type="term" value="C:post-mRNA release spliceosomal complex"/>
    <property type="evidence" value="ECO:0007669"/>
    <property type="project" value="TreeGrafter"/>
</dbReference>
<dbReference type="PANTHER" id="PTHR12072">
    <property type="entry name" value="CWF19, CELL CYCLE CONTROL PROTEIN"/>
    <property type="match status" value="1"/>
</dbReference>
<organism evidence="4 5">
    <name type="scientific">Passalora fulva</name>
    <name type="common">Tomato leaf mold</name>
    <name type="synonym">Cladosporium fulvum</name>
    <dbReference type="NCBI Taxonomy" id="5499"/>
    <lineage>
        <taxon>Eukaryota</taxon>
        <taxon>Fungi</taxon>
        <taxon>Dikarya</taxon>
        <taxon>Ascomycota</taxon>
        <taxon>Pezizomycotina</taxon>
        <taxon>Dothideomycetes</taxon>
        <taxon>Dothideomycetidae</taxon>
        <taxon>Mycosphaerellales</taxon>
        <taxon>Mycosphaerellaceae</taxon>
        <taxon>Fulvia</taxon>
    </lineage>
</organism>
<dbReference type="InterPro" id="IPR006768">
    <property type="entry name" value="Cwf19-like_C_dom-1"/>
</dbReference>
<feature type="domain" description="Cwf19-like C-terminal" evidence="3">
    <location>
        <begin position="296"/>
        <end position="432"/>
    </location>
</feature>
<sequence length="541" mass="60464">MPKIIVVGDVNGQLTDVFTKLGKLHAKNAFAFAIIAGNLFSDPDLATEEQDRELANLLGGNIEVQLPTYFALGQRVLPTAVIEKLTSDAGELCPNLFVLGRKVKSKTSEGFKLVAIGGRHTNVAAEAMHEYSAIYTDKDIESAKAFEEADILITSDWPAEIRDGSRAATVLAEAPEGVPGIGELCTALKPRYHLSTSSQYYEREPFFHQGEQPRSVTRFLSLAPLNNPQKQKAVYAFNLEPSAPPPQQIPDGCTASPFTSTRKRKLESQEDSFNGFRYSHGGNGNGYQERHHKRPKQQREPLKRECFFCLSNRETETHMITSIADDAYMTIAKGPLSTKSTFPGLKHPLNMLIIPLFHAPTFAAVEDGESCKKTMAEMQRYREALHTLVATKSTTGAEGEAKLGAVTWEISKGSGVHLHWQFMPVPVDMIKRSLVEAAFDVEAEHLSYPKFAKTEAEIKEAEEGDYFKVMIWSESIQKEVVLPLEKGLRFDLQFGRRVLGKLLGLENRAHWRDCIQTSEEEEQDANAFKEVFKEYDFTLEE</sequence>